<dbReference type="AlphaFoldDB" id="A0A5S6R6F3"/>
<reference evidence="2" key="1">
    <citation type="submission" date="2019-12" db="UniProtKB">
        <authorList>
            <consortium name="WormBaseParasite"/>
        </authorList>
    </citation>
    <scope>IDENTIFICATION</scope>
</reference>
<organism evidence="1 2">
    <name type="scientific">Trichuris muris</name>
    <name type="common">Mouse whipworm</name>
    <dbReference type="NCBI Taxonomy" id="70415"/>
    <lineage>
        <taxon>Eukaryota</taxon>
        <taxon>Metazoa</taxon>
        <taxon>Ecdysozoa</taxon>
        <taxon>Nematoda</taxon>
        <taxon>Enoplea</taxon>
        <taxon>Dorylaimia</taxon>
        <taxon>Trichinellida</taxon>
        <taxon>Trichuridae</taxon>
        <taxon>Trichuris</taxon>
    </lineage>
</organism>
<accession>A0A5S6R6F3</accession>
<keyword evidence="1" id="KW-1185">Reference proteome</keyword>
<proteinExistence type="predicted"/>
<dbReference type="Proteomes" id="UP000046395">
    <property type="component" value="Unassembled WGS sequence"/>
</dbReference>
<evidence type="ECO:0000313" key="2">
    <source>
        <dbReference type="WBParaSite" id="TMUE_3000014952.1"/>
    </source>
</evidence>
<name>A0A5S6R6F3_TRIMR</name>
<protein>
    <submittedName>
        <fullName evidence="2">Retrotransposon gag domain-containing protein</fullName>
    </submittedName>
</protein>
<evidence type="ECO:0000313" key="1">
    <source>
        <dbReference type="Proteomes" id="UP000046395"/>
    </source>
</evidence>
<sequence>MLELFVADGASIEFFDARRMALTVRGTETLIAAVWDAYVGSNWRNLARGEFHQFPSLCAVKEKSEIQDDEVEVYCQHLDVLYQEVDGAELRFQEELMELQMNDELKVKFKSSYQAF</sequence>
<dbReference type="WBParaSite" id="TMUE_3000014952.1">
    <property type="protein sequence ID" value="TMUE_3000014952.1"/>
    <property type="gene ID" value="WBGene00290271"/>
</dbReference>